<proteinExistence type="predicted"/>
<organism evidence="3 4">
    <name type="scientific">Tritrichomonas foetus</name>
    <dbReference type="NCBI Taxonomy" id="1144522"/>
    <lineage>
        <taxon>Eukaryota</taxon>
        <taxon>Metamonada</taxon>
        <taxon>Parabasalia</taxon>
        <taxon>Tritrichomonadida</taxon>
        <taxon>Tritrichomonadidae</taxon>
        <taxon>Tritrichomonas</taxon>
    </lineage>
</organism>
<evidence type="ECO:0000256" key="1">
    <source>
        <dbReference type="SAM" id="MobiDB-lite"/>
    </source>
</evidence>
<feature type="domain" description="Initiator binding" evidence="2">
    <location>
        <begin position="21"/>
        <end position="145"/>
    </location>
</feature>
<dbReference type="GeneID" id="94847381"/>
<dbReference type="EMBL" id="MLAK01001328">
    <property type="protein sequence ID" value="OHS94300.1"/>
    <property type="molecule type" value="Genomic_DNA"/>
</dbReference>
<reference evidence="3" key="1">
    <citation type="submission" date="2016-10" db="EMBL/GenBank/DDBJ databases">
        <authorList>
            <person name="Benchimol M."/>
            <person name="Almeida L.G."/>
            <person name="Vasconcelos A.T."/>
            <person name="Perreira-Neves A."/>
            <person name="Rosa I.A."/>
            <person name="Tasca T."/>
            <person name="Bogo M.R."/>
            <person name="de Souza W."/>
        </authorList>
    </citation>
    <scope>NUCLEOTIDE SEQUENCE [LARGE SCALE GENOMIC DNA]</scope>
    <source>
        <strain evidence="3">K</strain>
    </source>
</reference>
<dbReference type="RefSeq" id="XP_068347437.1">
    <property type="nucleotide sequence ID" value="XM_068512677.1"/>
</dbReference>
<name>A0A1J4JAL3_9EUKA</name>
<sequence length="511" mass="58055">MDMLQLDLKVPRNHWALLSREDQAAYMQLHLHFIKQQKEHMKDRRNNTFFNDIQCLLKYIEYSPVRKDDRAICIGLACSGPFVCVNTQQIKIILGRCKSSINNSFQQIGYEAIKTKGKSREAVLAIIPSLSAEQNTLRKWTVRCASEASSACFVSRFHMVALPLIDDEDLYDEKKSVQSTMIMFRQPRNEQPAPGFFQQPLIQNSNQNNMNAFQQMNFGAPPPPFQQNMSNCMNCMPNNMNMQNNMGMPNCMNMPNNMNMQPMGMNMQQMQNMNGMGNMGMNMNGMNGMGMNNMSNMGMQQQMQNMNGMSGMGLNNMNNMGMQQQMQNMNMGMNSMNMQQMQNMQQMNQMTGMGNMGMNSHNRHNFHRHNHNHTQAPIQMPPMQFGRSPLQKRNSSHDSNQTSNTSQKSNTSNNSLSTPPSATTGAPPKNETQSTYTKIDDGGFNMPLFSDHDDDISNSFDFDLPQSFSLDYLAEYNFDDVEKDTSPLDPSSALPRSQSASFTFNLSDIPF</sequence>
<evidence type="ECO:0000313" key="4">
    <source>
        <dbReference type="Proteomes" id="UP000179807"/>
    </source>
</evidence>
<evidence type="ECO:0000259" key="2">
    <source>
        <dbReference type="Pfam" id="PF10416"/>
    </source>
</evidence>
<dbReference type="InterPro" id="IPR018845">
    <property type="entry name" value="Initiator-bd"/>
</dbReference>
<evidence type="ECO:0000313" key="3">
    <source>
        <dbReference type="EMBL" id="OHS94300.1"/>
    </source>
</evidence>
<accession>A0A1J4JAL3</accession>
<dbReference type="Pfam" id="PF10416">
    <property type="entry name" value="IBD"/>
    <property type="match status" value="1"/>
</dbReference>
<feature type="compositionally biased region" description="Low complexity" evidence="1">
    <location>
        <begin position="399"/>
        <end position="428"/>
    </location>
</feature>
<dbReference type="Proteomes" id="UP000179807">
    <property type="component" value="Unassembled WGS sequence"/>
</dbReference>
<keyword evidence="4" id="KW-1185">Reference proteome</keyword>
<feature type="region of interest" description="Disordered" evidence="1">
    <location>
        <begin position="361"/>
        <end position="440"/>
    </location>
</feature>
<feature type="compositionally biased region" description="Basic residues" evidence="1">
    <location>
        <begin position="361"/>
        <end position="372"/>
    </location>
</feature>
<comment type="caution">
    <text evidence="3">The sequence shown here is derived from an EMBL/GenBank/DDBJ whole genome shotgun (WGS) entry which is preliminary data.</text>
</comment>
<dbReference type="VEuPathDB" id="TrichDB:TRFO_39489"/>
<protein>
    <recommendedName>
        <fullName evidence="2">Initiator binding domain-containing protein</fullName>
    </recommendedName>
</protein>
<gene>
    <name evidence="3" type="ORF">TRFO_39489</name>
</gene>
<dbReference type="AlphaFoldDB" id="A0A1J4JAL3"/>